<dbReference type="GO" id="GO:0052621">
    <property type="term" value="F:diguanylate cyclase activity"/>
    <property type="evidence" value="ECO:0007669"/>
    <property type="project" value="UniProtKB-EC"/>
</dbReference>
<organism evidence="6 7">
    <name type="scientific">Paramagnetospirillum marisnigri</name>
    <dbReference type="NCBI Taxonomy" id="1285242"/>
    <lineage>
        <taxon>Bacteria</taxon>
        <taxon>Pseudomonadati</taxon>
        <taxon>Pseudomonadota</taxon>
        <taxon>Alphaproteobacteria</taxon>
        <taxon>Rhodospirillales</taxon>
        <taxon>Magnetospirillaceae</taxon>
        <taxon>Paramagnetospirillum</taxon>
    </lineage>
</organism>
<dbReference type="PROSITE" id="PS50887">
    <property type="entry name" value="GGDEF"/>
    <property type="match status" value="1"/>
</dbReference>
<proteinExistence type="predicted"/>
<dbReference type="AlphaFoldDB" id="A0A178M5U6"/>
<dbReference type="OrthoDB" id="9812260at2"/>
<keyword evidence="7" id="KW-1185">Reference proteome</keyword>
<dbReference type="Pfam" id="PF00990">
    <property type="entry name" value="GGDEF"/>
    <property type="match status" value="1"/>
</dbReference>
<sequence>MAAVGRILLVDNSRAYAAIVSSAIKDRLGLDVLVADSLSAAAQTLDRGNDGIFLVLSGLILPDADEAAVVSYFVQRKLPLVVVSGVFDTATRERILAQPVIDYVLKDNPASVDYLVWLVDRIRRNHDLTALVVDDSRSYRGQVSGLLSLYGFKVLSTDNAEKGFELLQATPQIKLVVTDFELPGMNGIQFVRRIRALHPRDRLAIIGVSSSQSSRGPVSAQFIKTGANDYLNKPFLPEELFCRVAQNVESLESIASLRVMASTDSLTGLLNRRAFLEGAQRRFETQSRKGLPLAVAMLDVDFFKRINDTRGHDGGDEVLRALARLMPEGAGDDELIGRFGGEEFCILLPGLEHDAALARCEHIRRAIEGATIHLNDGPIPVTASIGLCGAPLASLHAMLKEADTALYRAKAEGRNRVSSSSPPPCL</sequence>
<reference evidence="6 7" key="1">
    <citation type="submission" date="2016-04" db="EMBL/GenBank/DDBJ databases">
        <title>Draft genome sequence of freshwater magnetotactic bacteria Magnetospirillum marisnigri SP-1 and Magnetospirillum moscoviense BB-1.</title>
        <authorList>
            <person name="Koziaeva V."/>
            <person name="Dziuba M.V."/>
            <person name="Ivanov T.M."/>
            <person name="Kuznetsov B."/>
            <person name="Grouzdev D.S."/>
        </authorList>
    </citation>
    <scope>NUCLEOTIDE SEQUENCE [LARGE SCALE GENOMIC DNA]</scope>
    <source>
        <strain evidence="6 7">SP-1</strain>
    </source>
</reference>
<dbReference type="InterPro" id="IPR050469">
    <property type="entry name" value="Diguanylate_Cyclase"/>
</dbReference>
<dbReference type="Gene3D" id="3.40.50.2300">
    <property type="match status" value="2"/>
</dbReference>
<feature type="domain" description="Response regulatory" evidence="4">
    <location>
        <begin position="6"/>
        <end position="121"/>
    </location>
</feature>
<dbReference type="PANTHER" id="PTHR45138">
    <property type="entry name" value="REGULATORY COMPONENTS OF SENSORY TRANSDUCTION SYSTEM"/>
    <property type="match status" value="1"/>
</dbReference>
<feature type="modified residue" description="4-aspartylphosphate" evidence="3">
    <location>
        <position position="179"/>
    </location>
</feature>
<dbReference type="GO" id="GO:1902201">
    <property type="term" value="P:negative regulation of bacterial-type flagellum-dependent cell motility"/>
    <property type="evidence" value="ECO:0007669"/>
    <property type="project" value="TreeGrafter"/>
</dbReference>
<evidence type="ECO:0000256" key="2">
    <source>
        <dbReference type="ARBA" id="ARBA00034247"/>
    </source>
</evidence>
<dbReference type="InterPro" id="IPR043128">
    <property type="entry name" value="Rev_trsase/Diguanyl_cyclase"/>
</dbReference>
<comment type="caution">
    <text evidence="3">Lacks conserved residue(s) required for the propagation of feature annotation.</text>
</comment>
<name>A0A178M5U6_9PROT</name>
<evidence type="ECO:0000259" key="5">
    <source>
        <dbReference type="PROSITE" id="PS50887"/>
    </source>
</evidence>
<dbReference type="PANTHER" id="PTHR45138:SF9">
    <property type="entry name" value="DIGUANYLATE CYCLASE DGCM-RELATED"/>
    <property type="match status" value="1"/>
</dbReference>
<dbReference type="GO" id="GO:0005886">
    <property type="term" value="C:plasma membrane"/>
    <property type="evidence" value="ECO:0007669"/>
    <property type="project" value="TreeGrafter"/>
</dbReference>
<accession>A0A178M5U6</accession>
<dbReference type="SUPFAM" id="SSF52172">
    <property type="entry name" value="CheY-like"/>
    <property type="match status" value="2"/>
</dbReference>
<evidence type="ECO:0000259" key="4">
    <source>
        <dbReference type="PROSITE" id="PS50110"/>
    </source>
</evidence>
<evidence type="ECO:0000256" key="3">
    <source>
        <dbReference type="PROSITE-ProRule" id="PRU00169"/>
    </source>
</evidence>
<dbReference type="SMART" id="SM00448">
    <property type="entry name" value="REC"/>
    <property type="match status" value="2"/>
</dbReference>
<dbReference type="Pfam" id="PF00072">
    <property type="entry name" value="Response_reg"/>
    <property type="match status" value="1"/>
</dbReference>
<dbReference type="GO" id="GO:0000160">
    <property type="term" value="P:phosphorelay signal transduction system"/>
    <property type="evidence" value="ECO:0007669"/>
    <property type="project" value="InterPro"/>
</dbReference>
<evidence type="ECO:0000313" key="6">
    <source>
        <dbReference type="EMBL" id="OAN42915.1"/>
    </source>
</evidence>
<gene>
    <name evidence="6" type="ORF">A6A04_09405</name>
</gene>
<feature type="domain" description="GGDEF" evidence="5">
    <location>
        <begin position="291"/>
        <end position="422"/>
    </location>
</feature>
<dbReference type="InterPro" id="IPR000160">
    <property type="entry name" value="GGDEF_dom"/>
</dbReference>
<dbReference type="EC" id="2.7.7.65" evidence="1"/>
<dbReference type="InterPro" id="IPR011006">
    <property type="entry name" value="CheY-like_superfamily"/>
</dbReference>
<dbReference type="RefSeq" id="WP_068495907.1">
    <property type="nucleotide sequence ID" value="NZ_LWQT01000131.1"/>
</dbReference>
<dbReference type="FunFam" id="3.30.70.270:FF:000001">
    <property type="entry name" value="Diguanylate cyclase domain protein"/>
    <property type="match status" value="1"/>
</dbReference>
<dbReference type="Gene3D" id="3.30.70.270">
    <property type="match status" value="1"/>
</dbReference>
<feature type="domain" description="Response regulatory" evidence="4">
    <location>
        <begin position="129"/>
        <end position="248"/>
    </location>
</feature>
<dbReference type="EMBL" id="LWQT01000131">
    <property type="protein sequence ID" value="OAN42915.1"/>
    <property type="molecule type" value="Genomic_DNA"/>
</dbReference>
<dbReference type="GO" id="GO:0043709">
    <property type="term" value="P:cell adhesion involved in single-species biofilm formation"/>
    <property type="evidence" value="ECO:0007669"/>
    <property type="project" value="TreeGrafter"/>
</dbReference>
<dbReference type="SUPFAM" id="SSF55073">
    <property type="entry name" value="Nucleotide cyclase"/>
    <property type="match status" value="1"/>
</dbReference>
<comment type="caution">
    <text evidence="6">The sequence shown here is derived from an EMBL/GenBank/DDBJ whole genome shotgun (WGS) entry which is preliminary data.</text>
</comment>
<evidence type="ECO:0000313" key="7">
    <source>
        <dbReference type="Proteomes" id="UP000078428"/>
    </source>
</evidence>
<dbReference type="InterPro" id="IPR029787">
    <property type="entry name" value="Nucleotide_cyclase"/>
</dbReference>
<dbReference type="Proteomes" id="UP000078428">
    <property type="component" value="Unassembled WGS sequence"/>
</dbReference>
<comment type="catalytic activity">
    <reaction evidence="2">
        <text>2 GTP = 3',3'-c-di-GMP + 2 diphosphate</text>
        <dbReference type="Rhea" id="RHEA:24898"/>
        <dbReference type="ChEBI" id="CHEBI:33019"/>
        <dbReference type="ChEBI" id="CHEBI:37565"/>
        <dbReference type="ChEBI" id="CHEBI:58805"/>
        <dbReference type="EC" id="2.7.7.65"/>
    </reaction>
</comment>
<evidence type="ECO:0000256" key="1">
    <source>
        <dbReference type="ARBA" id="ARBA00012528"/>
    </source>
</evidence>
<dbReference type="PROSITE" id="PS50110">
    <property type="entry name" value="RESPONSE_REGULATORY"/>
    <property type="match status" value="2"/>
</dbReference>
<dbReference type="NCBIfam" id="TIGR00254">
    <property type="entry name" value="GGDEF"/>
    <property type="match status" value="1"/>
</dbReference>
<dbReference type="InterPro" id="IPR001789">
    <property type="entry name" value="Sig_transdc_resp-reg_receiver"/>
</dbReference>
<keyword evidence="3" id="KW-0597">Phosphoprotein</keyword>
<dbReference type="SMART" id="SM00267">
    <property type="entry name" value="GGDEF"/>
    <property type="match status" value="1"/>
</dbReference>
<protein>
    <recommendedName>
        <fullName evidence="1">diguanylate cyclase</fullName>
        <ecNumber evidence="1">2.7.7.65</ecNumber>
    </recommendedName>
</protein>
<dbReference type="STRING" id="1285242.A6A04_09405"/>
<dbReference type="CDD" id="cd01949">
    <property type="entry name" value="GGDEF"/>
    <property type="match status" value="1"/>
</dbReference>